<organism evidence="2">
    <name type="scientific">marine sediment metagenome</name>
    <dbReference type="NCBI Taxonomy" id="412755"/>
    <lineage>
        <taxon>unclassified sequences</taxon>
        <taxon>metagenomes</taxon>
        <taxon>ecological metagenomes</taxon>
    </lineage>
</organism>
<evidence type="ECO:0000259" key="1">
    <source>
        <dbReference type="SMART" id="SM00495"/>
    </source>
</evidence>
<dbReference type="GO" id="GO:0005975">
    <property type="term" value="P:carbohydrate metabolic process"/>
    <property type="evidence" value="ECO:0007669"/>
    <property type="project" value="InterPro"/>
</dbReference>
<feature type="domain" description="Chitin-binding type-3" evidence="1">
    <location>
        <begin position="306"/>
        <end position="348"/>
    </location>
</feature>
<comment type="caution">
    <text evidence="2">The sequence shown here is derived from an EMBL/GenBank/DDBJ whole genome shotgun (WGS) entry which is preliminary data.</text>
</comment>
<proteinExistence type="predicted"/>
<gene>
    <name evidence="2" type="ORF">LCGC14_0380230</name>
</gene>
<sequence length="977" mass="108111">MGVFAVVHDVLVILKDHSGDPGADVNGDFDLSKKWVVVEYRDEQPQSVRIILNAAHGRFLTEDPIIRKRDRIYVRITEVDGTIHEDVFHVRRIKRKRQIGAGKMLELFCPHQSENHWNKTASFRKRGKRISGNEALALVISGINANRGTAEPLIEIPTFDTVKKVGNDLDPNTRNNYFFDSAKVATAIKEIKDTEVQPIEGGGSFKPVYVRFKSKYVHPGVDLDVVQLQAFEQGTKDDGAGNTTNIPSLTLVHPLEGVGRPNYLTLDSDEDPEEGTNLIAIGDKFSGSYPVELMKYFGAKSVFNSAREWDSTAAYKVGHLVQHLLITYECILANTNNVPPNATFWIVRTFVKPALWLTATAYVLNDLVRHNDIAYKAILAHTSNSGNEPPDDTNWVRVHFPPTVDYSPLTKDNAGNQYWLNALAGAKHASTNNGQTVMVDPNVIIPDKFHPRTHVDWIGLDSALIPADLLVGGNVPDAFRVLVIDEATGAGIGLNDFAGNDPAGLLKAGNIVEFFDDDNDGTGTWRVFKSKVAGDDQEVFNWYEGEPWVKNPCETTFVLTLPLDYVDTVGICRNIITNSPKARATVWIKGSYQMFEVPIRGRIGGFVPNRPFECQHSVRFDTGAGRVDMGNSSMLTELDGSTSGVFISSEGGAQFLASFIQNPAYIGFNIHSRWPRTGQGTPFASVSAGEKIKNPTTDLNNMDLTHTLLSEWFGPQVEDYYPFQAFAAWIKLSISDSILGFLDPLDGDFIVGIWMADRQDAVKILEFPVGRNNENLPASGEFGKLKPYIGVPGPAVWLNAQEPEGTVAFDPSEFLVGGIYTRDSFDTQGRYKGALRSRFLNKSPMRMHLDMYRMIKPLVCTNVDEPAAKPTVNIEPLKINKSSITGYEQLKNYVLGLAGYLGIDRRALNMEVRPGRAVAFGDPVYVTDAEVFDDNNDAISNTFKGVVDGITITCSKTKDGPAGIKKLLRIIKRFWPV</sequence>
<evidence type="ECO:0000313" key="2">
    <source>
        <dbReference type="EMBL" id="KKN75402.1"/>
    </source>
</evidence>
<dbReference type="AlphaFoldDB" id="A0A0F9TKK1"/>
<dbReference type="EMBL" id="LAZR01000310">
    <property type="protein sequence ID" value="KKN75402.1"/>
    <property type="molecule type" value="Genomic_DNA"/>
</dbReference>
<name>A0A0F9TKK1_9ZZZZ</name>
<dbReference type="Gene3D" id="2.10.10.20">
    <property type="entry name" value="Carbohydrate-binding module superfamily 5/12"/>
    <property type="match status" value="2"/>
</dbReference>
<dbReference type="GO" id="GO:0004553">
    <property type="term" value="F:hydrolase activity, hydrolyzing O-glycosyl compounds"/>
    <property type="evidence" value="ECO:0007669"/>
    <property type="project" value="InterPro"/>
</dbReference>
<reference evidence="2" key="1">
    <citation type="journal article" date="2015" name="Nature">
        <title>Complex archaea that bridge the gap between prokaryotes and eukaryotes.</title>
        <authorList>
            <person name="Spang A."/>
            <person name="Saw J.H."/>
            <person name="Jorgensen S.L."/>
            <person name="Zaremba-Niedzwiedzka K."/>
            <person name="Martijn J."/>
            <person name="Lind A.E."/>
            <person name="van Eijk R."/>
            <person name="Schleper C."/>
            <person name="Guy L."/>
            <person name="Ettema T.J."/>
        </authorList>
    </citation>
    <scope>NUCLEOTIDE SEQUENCE</scope>
</reference>
<dbReference type="Pfam" id="PF02839">
    <property type="entry name" value="CBM_5_12"/>
    <property type="match status" value="1"/>
</dbReference>
<protein>
    <recommendedName>
        <fullName evidence="1">Chitin-binding type-3 domain-containing protein</fullName>
    </recommendedName>
</protein>
<dbReference type="InterPro" id="IPR003610">
    <property type="entry name" value="CBM5/12"/>
</dbReference>
<accession>A0A0F9TKK1</accession>
<feature type="domain" description="Chitin-binding type-3" evidence="1">
    <location>
        <begin position="353"/>
        <end position="398"/>
    </location>
</feature>
<dbReference type="GO" id="GO:0030246">
    <property type="term" value="F:carbohydrate binding"/>
    <property type="evidence" value="ECO:0007669"/>
    <property type="project" value="InterPro"/>
</dbReference>
<dbReference type="SMART" id="SM00495">
    <property type="entry name" value="ChtBD3"/>
    <property type="match status" value="2"/>
</dbReference>
<dbReference type="GO" id="GO:0005576">
    <property type="term" value="C:extracellular region"/>
    <property type="evidence" value="ECO:0007669"/>
    <property type="project" value="InterPro"/>
</dbReference>